<dbReference type="GO" id="GO:0030447">
    <property type="term" value="P:filamentous growth"/>
    <property type="evidence" value="ECO:0007669"/>
    <property type="project" value="UniProtKB-ARBA"/>
</dbReference>
<dbReference type="GO" id="GO:0005524">
    <property type="term" value="F:ATP binding"/>
    <property type="evidence" value="ECO:0007669"/>
    <property type="project" value="UniProtKB-UniRule"/>
</dbReference>
<gene>
    <name evidence="9" type="ORF">PICMEDRAFT_72646</name>
</gene>
<protein>
    <recommendedName>
        <fullName evidence="1">non-specific serine/threonine protein kinase</fullName>
        <ecNumber evidence="1">2.7.11.1</ecNumber>
    </recommendedName>
</protein>
<dbReference type="GO" id="GO:0016020">
    <property type="term" value="C:membrane"/>
    <property type="evidence" value="ECO:0007669"/>
    <property type="project" value="TreeGrafter"/>
</dbReference>
<evidence type="ECO:0000256" key="6">
    <source>
        <dbReference type="PROSITE-ProRule" id="PRU10141"/>
    </source>
</evidence>
<keyword evidence="10" id="KW-1185">Reference proteome</keyword>
<reference evidence="9 10" key="1">
    <citation type="journal article" date="2016" name="Proc. Natl. Acad. Sci. U.S.A.">
        <title>Comparative genomics of biotechnologically important yeasts.</title>
        <authorList>
            <person name="Riley R."/>
            <person name="Haridas S."/>
            <person name="Wolfe K.H."/>
            <person name="Lopes M.R."/>
            <person name="Hittinger C.T."/>
            <person name="Goeker M."/>
            <person name="Salamov A.A."/>
            <person name="Wisecaver J.H."/>
            <person name="Long T.M."/>
            <person name="Calvey C.H."/>
            <person name="Aerts A.L."/>
            <person name="Barry K.W."/>
            <person name="Choi C."/>
            <person name="Clum A."/>
            <person name="Coughlan A.Y."/>
            <person name="Deshpande S."/>
            <person name="Douglass A.P."/>
            <person name="Hanson S.J."/>
            <person name="Klenk H.-P."/>
            <person name="LaButti K.M."/>
            <person name="Lapidus A."/>
            <person name="Lindquist E.A."/>
            <person name="Lipzen A.M."/>
            <person name="Meier-Kolthoff J.P."/>
            <person name="Ohm R.A."/>
            <person name="Otillar R.P."/>
            <person name="Pangilinan J.L."/>
            <person name="Peng Y."/>
            <person name="Rokas A."/>
            <person name="Rosa C.A."/>
            <person name="Scheuner C."/>
            <person name="Sibirny A.A."/>
            <person name="Slot J.C."/>
            <person name="Stielow J.B."/>
            <person name="Sun H."/>
            <person name="Kurtzman C.P."/>
            <person name="Blackwell M."/>
            <person name="Grigoriev I.V."/>
            <person name="Jeffries T.W."/>
        </authorList>
    </citation>
    <scope>NUCLEOTIDE SEQUENCE [LARGE SCALE GENOMIC DNA]</scope>
    <source>
        <strain evidence="9 10">NRRL Y-2026</strain>
    </source>
</reference>
<evidence type="ECO:0000256" key="7">
    <source>
        <dbReference type="SAM" id="MobiDB-lite"/>
    </source>
</evidence>
<evidence type="ECO:0000259" key="8">
    <source>
        <dbReference type="PROSITE" id="PS50011"/>
    </source>
</evidence>
<keyword evidence="4" id="KW-0418">Kinase</keyword>
<evidence type="ECO:0000256" key="5">
    <source>
        <dbReference type="ARBA" id="ARBA00022840"/>
    </source>
</evidence>
<dbReference type="STRING" id="763406.A0A1E3NLY1"/>
<evidence type="ECO:0000313" key="9">
    <source>
        <dbReference type="EMBL" id="ODQ46588.1"/>
    </source>
</evidence>
<evidence type="ECO:0000256" key="3">
    <source>
        <dbReference type="ARBA" id="ARBA00022741"/>
    </source>
</evidence>
<dbReference type="OrthoDB" id="1668230at2759"/>
<feature type="binding site" evidence="6">
    <location>
        <position position="244"/>
    </location>
    <ligand>
        <name>ATP</name>
        <dbReference type="ChEBI" id="CHEBI:30616"/>
    </ligand>
</feature>
<dbReference type="Proteomes" id="UP000094455">
    <property type="component" value="Unassembled WGS sequence"/>
</dbReference>
<feature type="domain" description="Protein kinase" evidence="8">
    <location>
        <begin position="210"/>
        <end position="514"/>
    </location>
</feature>
<keyword evidence="3 6" id="KW-0547">Nucleotide-binding</keyword>
<dbReference type="RefSeq" id="XP_019017701.1">
    <property type="nucleotide sequence ID" value="XM_019164260.1"/>
</dbReference>
<dbReference type="PANTHER" id="PTHR24348">
    <property type="entry name" value="SERINE/THREONINE-PROTEIN KINASE UNC-51-RELATED"/>
    <property type="match status" value="1"/>
</dbReference>
<feature type="region of interest" description="Disordered" evidence="7">
    <location>
        <begin position="1"/>
        <end position="30"/>
    </location>
</feature>
<dbReference type="GO" id="GO:0000045">
    <property type="term" value="P:autophagosome assembly"/>
    <property type="evidence" value="ECO:0007669"/>
    <property type="project" value="TreeGrafter"/>
</dbReference>
<dbReference type="PANTHER" id="PTHR24348:SF22">
    <property type="entry name" value="NON-SPECIFIC SERINE_THREONINE PROTEIN KINASE"/>
    <property type="match status" value="1"/>
</dbReference>
<dbReference type="InterPro" id="IPR017441">
    <property type="entry name" value="Protein_kinase_ATP_BS"/>
</dbReference>
<dbReference type="InterPro" id="IPR000719">
    <property type="entry name" value="Prot_kinase_dom"/>
</dbReference>
<sequence length="514" mass="57314">MENQSAHLFSTRPPRRAEHSNNNTTTGTTAGLSLLDTQFVDSNTSLSILGGHDWDRKALAPVPRTSVDNRSLLPAADNGGSRSSSDKDENNSVHNSRTNEGHNGGTDSLSQCKKQPAALDCSSFVDPNSFSTPVLSSAASTFSNRVLSDLYTTPDSHTFDTQDSPLNTPITPISPGLYASKKVPSASYTRFPLNDPDLERFVLSPKVFCLSLDDKIGKGSNAYVYSCQLSTVGIQNSSFHIAVKIPISRNKTKHIIQESNFAIKLRNYQDEWFKIHNRFYPFIDCYGLYYLNREQFPLFKKNDELPCLLMKKMSFGLSAYIKNSERGYETDTKLSLALWWKLCSTLLDALTILKTLNCVHCDIKTDNIMALEVEDNDGSHHHDHKENIFFKVIDFSSACELGSLVKCPDMTLQYTAPELLDFTKKPLPTFQSDLFSAGLVLLEAATGAQPYASAGYDHFFLLTVIKEGRVLEWLSAEDTNVLKAHPDIDSVLRKILVERAPLEDVVAYVDRMHV</sequence>
<dbReference type="GeneID" id="30180947"/>
<dbReference type="EMBL" id="KV454003">
    <property type="protein sequence ID" value="ODQ46588.1"/>
    <property type="molecule type" value="Genomic_DNA"/>
</dbReference>
<evidence type="ECO:0000256" key="1">
    <source>
        <dbReference type="ARBA" id="ARBA00012513"/>
    </source>
</evidence>
<dbReference type="AlphaFoldDB" id="A0A1E3NLY1"/>
<dbReference type="Gene3D" id="1.10.510.10">
    <property type="entry name" value="Transferase(Phosphotransferase) domain 1"/>
    <property type="match status" value="1"/>
</dbReference>
<keyword evidence="2" id="KW-0808">Transferase</keyword>
<dbReference type="SMART" id="SM00220">
    <property type="entry name" value="S_TKc"/>
    <property type="match status" value="1"/>
</dbReference>
<organism evidence="9 10">
    <name type="scientific">Pichia membranifaciens NRRL Y-2026</name>
    <dbReference type="NCBI Taxonomy" id="763406"/>
    <lineage>
        <taxon>Eukaryota</taxon>
        <taxon>Fungi</taxon>
        <taxon>Dikarya</taxon>
        <taxon>Ascomycota</taxon>
        <taxon>Saccharomycotina</taxon>
        <taxon>Pichiomycetes</taxon>
        <taxon>Pichiales</taxon>
        <taxon>Pichiaceae</taxon>
        <taxon>Pichia</taxon>
    </lineage>
</organism>
<name>A0A1E3NLY1_9ASCO</name>
<evidence type="ECO:0000256" key="4">
    <source>
        <dbReference type="ARBA" id="ARBA00022777"/>
    </source>
</evidence>
<dbReference type="GO" id="GO:0005829">
    <property type="term" value="C:cytosol"/>
    <property type="evidence" value="ECO:0007669"/>
    <property type="project" value="TreeGrafter"/>
</dbReference>
<accession>A0A1E3NLY1</accession>
<keyword evidence="5 6" id="KW-0067">ATP-binding</keyword>
<dbReference type="InterPro" id="IPR045269">
    <property type="entry name" value="Atg1-like"/>
</dbReference>
<dbReference type="Pfam" id="PF00069">
    <property type="entry name" value="Pkinase"/>
    <property type="match status" value="1"/>
</dbReference>
<dbReference type="EC" id="2.7.11.1" evidence="1"/>
<dbReference type="GO" id="GO:0005776">
    <property type="term" value="C:autophagosome"/>
    <property type="evidence" value="ECO:0007669"/>
    <property type="project" value="TreeGrafter"/>
</dbReference>
<dbReference type="PROSITE" id="PS50011">
    <property type="entry name" value="PROTEIN_KINASE_DOM"/>
    <property type="match status" value="1"/>
</dbReference>
<dbReference type="GO" id="GO:0004674">
    <property type="term" value="F:protein serine/threonine kinase activity"/>
    <property type="evidence" value="ECO:0007669"/>
    <property type="project" value="UniProtKB-EC"/>
</dbReference>
<dbReference type="GO" id="GO:0010506">
    <property type="term" value="P:regulation of autophagy"/>
    <property type="evidence" value="ECO:0007669"/>
    <property type="project" value="InterPro"/>
</dbReference>
<dbReference type="SUPFAM" id="SSF56112">
    <property type="entry name" value="Protein kinase-like (PK-like)"/>
    <property type="match status" value="1"/>
</dbReference>
<evidence type="ECO:0000313" key="10">
    <source>
        <dbReference type="Proteomes" id="UP000094455"/>
    </source>
</evidence>
<proteinExistence type="predicted"/>
<dbReference type="InterPro" id="IPR011009">
    <property type="entry name" value="Kinase-like_dom_sf"/>
</dbReference>
<feature type="region of interest" description="Disordered" evidence="7">
    <location>
        <begin position="65"/>
        <end position="111"/>
    </location>
</feature>
<dbReference type="PROSITE" id="PS00107">
    <property type="entry name" value="PROTEIN_KINASE_ATP"/>
    <property type="match status" value="1"/>
</dbReference>
<dbReference type="GO" id="GO:0000407">
    <property type="term" value="C:phagophore assembly site"/>
    <property type="evidence" value="ECO:0007669"/>
    <property type="project" value="TreeGrafter"/>
</dbReference>
<evidence type="ECO:0000256" key="2">
    <source>
        <dbReference type="ARBA" id="ARBA00022679"/>
    </source>
</evidence>